<dbReference type="EMBL" id="CM000763">
    <property type="protein sequence ID" value="KXG30078.1"/>
    <property type="molecule type" value="Genomic_DNA"/>
</dbReference>
<dbReference type="AlphaFoldDB" id="A0A194YPC5"/>
<evidence type="ECO:0000313" key="1">
    <source>
        <dbReference type="EMBL" id="KXG30078.1"/>
    </source>
</evidence>
<reference evidence="1 2" key="1">
    <citation type="journal article" date="2009" name="Nature">
        <title>The Sorghum bicolor genome and the diversification of grasses.</title>
        <authorList>
            <person name="Paterson A.H."/>
            <person name="Bowers J.E."/>
            <person name="Bruggmann R."/>
            <person name="Dubchak I."/>
            <person name="Grimwood J."/>
            <person name="Gundlach H."/>
            <person name="Haberer G."/>
            <person name="Hellsten U."/>
            <person name="Mitros T."/>
            <person name="Poliakov A."/>
            <person name="Schmutz J."/>
            <person name="Spannagl M."/>
            <person name="Tang H."/>
            <person name="Wang X."/>
            <person name="Wicker T."/>
            <person name="Bharti A.K."/>
            <person name="Chapman J."/>
            <person name="Feltus F.A."/>
            <person name="Gowik U."/>
            <person name="Grigoriev I.V."/>
            <person name="Lyons E."/>
            <person name="Maher C.A."/>
            <person name="Martis M."/>
            <person name="Narechania A."/>
            <person name="Otillar R.P."/>
            <person name="Penning B.W."/>
            <person name="Salamov A.A."/>
            <person name="Wang Y."/>
            <person name="Zhang L."/>
            <person name="Carpita N.C."/>
            <person name="Freeling M."/>
            <person name="Gingle A.R."/>
            <person name="Hash C.T."/>
            <person name="Keller B."/>
            <person name="Klein P."/>
            <person name="Kresovich S."/>
            <person name="McCann M.C."/>
            <person name="Ming R."/>
            <person name="Peterson D.G."/>
            <person name="Mehboob-ur-Rahman"/>
            <person name="Ware D."/>
            <person name="Westhoff P."/>
            <person name="Mayer K.F."/>
            <person name="Messing J."/>
            <person name="Rokhsar D.S."/>
        </authorList>
    </citation>
    <scope>NUCLEOTIDE SEQUENCE [LARGE SCALE GENOMIC DNA]</scope>
    <source>
        <strain evidence="2">cv. BTx623</strain>
    </source>
</reference>
<proteinExistence type="predicted"/>
<dbReference type="InParanoid" id="A0A194YPC5"/>
<accession>A0A194YPC5</accession>
<protein>
    <submittedName>
        <fullName evidence="1">Uncharacterized protein</fullName>
    </submittedName>
</protein>
<name>A0A194YPC5_SORBI</name>
<dbReference type="Proteomes" id="UP000000768">
    <property type="component" value="Chromosome 4"/>
</dbReference>
<sequence>MVCPVHMQLRVMPCICRNRERIEFVRGALTSATPFAAPMLPHDRRHRASYRSMCLMFYVDVVHTLLSPF</sequence>
<reference evidence="2" key="2">
    <citation type="journal article" date="2018" name="Plant J.">
        <title>The Sorghum bicolor reference genome: improved assembly, gene annotations, a transcriptome atlas, and signatures of genome organization.</title>
        <authorList>
            <person name="McCormick R.F."/>
            <person name="Truong S.K."/>
            <person name="Sreedasyam A."/>
            <person name="Jenkins J."/>
            <person name="Shu S."/>
            <person name="Sims D."/>
            <person name="Kennedy M."/>
            <person name="Amirebrahimi M."/>
            <person name="Weers B.D."/>
            <person name="McKinley B."/>
            <person name="Mattison A."/>
            <person name="Morishige D.T."/>
            <person name="Grimwood J."/>
            <person name="Schmutz J."/>
            <person name="Mullet J.E."/>
        </authorList>
    </citation>
    <scope>NUCLEOTIDE SEQUENCE [LARGE SCALE GENOMIC DNA]</scope>
    <source>
        <strain evidence="2">cv. BTx623</strain>
    </source>
</reference>
<keyword evidence="2" id="KW-1185">Reference proteome</keyword>
<dbReference type="Gramene" id="KXG30078">
    <property type="protein sequence ID" value="KXG30078"/>
    <property type="gene ID" value="SORBI_3004G132000"/>
</dbReference>
<gene>
    <name evidence="1" type="ORF">SORBI_3004G132000</name>
</gene>
<evidence type="ECO:0000313" key="2">
    <source>
        <dbReference type="Proteomes" id="UP000000768"/>
    </source>
</evidence>
<organism evidence="1 2">
    <name type="scientific">Sorghum bicolor</name>
    <name type="common">Sorghum</name>
    <name type="synonym">Sorghum vulgare</name>
    <dbReference type="NCBI Taxonomy" id="4558"/>
    <lineage>
        <taxon>Eukaryota</taxon>
        <taxon>Viridiplantae</taxon>
        <taxon>Streptophyta</taxon>
        <taxon>Embryophyta</taxon>
        <taxon>Tracheophyta</taxon>
        <taxon>Spermatophyta</taxon>
        <taxon>Magnoliopsida</taxon>
        <taxon>Liliopsida</taxon>
        <taxon>Poales</taxon>
        <taxon>Poaceae</taxon>
        <taxon>PACMAD clade</taxon>
        <taxon>Panicoideae</taxon>
        <taxon>Andropogonodae</taxon>
        <taxon>Andropogoneae</taxon>
        <taxon>Sorghinae</taxon>
        <taxon>Sorghum</taxon>
    </lineage>
</organism>